<evidence type="ECO:0000313" key="3">
    <source>
        <dbReference type="Proteomes" id="UP001189429"/>
    </source>
</evidence>
<comment type="caution">
    <text evidence="2">The sequence shown here is derived from an EMBL/GenBank/DDBJ whole genome shotgun (WGS) entry which is preliminary data.</text>
</comment>
<feature type="compositionally biased region" description="Polar residues" evidence="1">
    <location>
        <begin position="46"/>
        <end position="65"/>
    </location>
</feature>
<accession>A0ABN9TAQ6</accession>
<proteinExistence type="predicted"/>
<dbReference type="Proteomes" id="UP001189429">
    <property type="component" value="Unassembled WGS sequence"/>
</dbReference>
<evidence type="ECO:0008006" key="4">
    <source>
        <dbReference type="Google" id="ProtNLM"/>
    </source>
</evidence>
<gene>
    <name evidence="2" type="ORF">PCOR1329_LOCUS37298</name>
</gene>
<keyword evidence="3" id="KW-1185">Reference proteome</keyword>
<evidence type="ECO:0000313" key="2">
    <source>
        <dbReference type="EMBL" id="CAK0842470.1"/>
    </source>
</evidence>
<name>A0ABN9TAQ6_9DINO</name>
<sequence length="173" mass="19513">MLQAWRLRKHPSQRVALDILSASRARDASTGECSKGRRQGWRAISRPSTDGSGRQACRQVSTQQGPYLDPVGGSPVQSHDQQAWMISSRHAIKEQTSHLDTLMRPVLYEGKYLEKHQAIVHGFDPVLSKVTDKWSKDAADALDQLETQTKMKDEYDKIKQNNELMSTLKPTAK</sequence>
<protein>
    <recommendedName>
        <fullName evidence="4">ATP synthase subunit d, mitochondrial</fullName>
    </recommendedName>
</protein>
<feature type="region of interest" description="Disordered" evidence="1">
    <location>
        <begin position="26"/>
        <end position="76"/>
    </location>
</feature>
<evidence type="ECO:0000256" key="1">
    <source>
        <dbReference type="SAM" id="MobiDB-lite"/>
    </source>
</evidence>
<organism evidence="2 3">
    <name type="scientific">Prorocentrum cordatum</name>
    <dbReference type="NCBI Taxonomy" id="2364126"/>
    <lineage>
        <taxon>Eukaryota</taxon>
        <taxon>Sar</taxon>
        <taxon>Alveolata</taxon>
        <taxon>Dinophyceae</taxon>
        <taxon>Prorocentrales</taxon>
        <taxon>Prorocentraceae</taxon>
        <taxon>Prorocentrum</taxon>
    </lineage>
</organism>
<dbReference type="EMBL" id="CAUYUJ010014522">
    <property type="protein sequence ID" value="CAK0842470.1"/>
    <property type="molecule type" value="Genomic_DNA"/>
</dbReference>
<reference evidence="2" key="1">
    <citation type="submission" date="2023-10" db="EMBL/GenBank/DDBJ databases">
        <authorList>
            <person name="Chen Y."/>
            <person name="Shah S."/>
            <person name="Dougan E. K."/>
            <person name="Thang M."/>
            <person name="Chan C."/>
        </authorList>
    </citation>
    <scope>NUCLEOTIDE SEQUENCE [LARGE SCALE GENOMIC DNA]</scope>
</reference>